<evidence type="ECO:0000313" key="2">
    <source>
        <dbReference type="EMBL" id="CBX28391.1"/>
    </source>
</evidence>
<gene>
    <name evidence="2" type="ORF">N47_G37150</name>
</gene>
<dbReference type="EMBL" id="FR695868">
    <property type="protein sequence ID" value="CBX28391.1"/>
    <property type="molecule type" value="Genomic_DNA"/>
</dbReference>
<reference evidence="2" key="1">
    <citation type="journal article" date="2011" name="Environ. Microbiol.">
        <title>Genomic insights into the metabolic potential of the polycyclic aromatic hydrocarbon degrading sulfate-reducing Deltaproteobacterium N47.</title>
        <authorList>
            <person name="Bergmann F."/>
            <person name="Selesi D."/>
            <person name="Weinmaier T."/>
            <person name="Tischler P."/>
            <person name="Rattei T."/>
            <person name="Meckenstock R.U."/>
        </authorList>
    </citation>
    <scope>NUCLEOTIDE SEQUENCE</scope>
</reference>
<name>E1YCU7_9BACT</name>
<sequence>MSLSLFVIAPVNRLVLENAVASKFKDFEDAVLHEAACHAGAKYIVTRNLSDFKESKLPVFGPGEFINYIESLTIDG</sequence>
<evidence type="ECO:0000259" key="1">
    <source>
        <dbReference type="Pfam" id="PF13470"/>
    </source>
</evidence>
<dbReference type="AlphaFoldDB" id="E1YCU7"/>
<organism evidence="2">
    <name type="scientific">uncultured Desulfobacterium sp</name>
    <dbReference type="NCBI Taxonomy" id="201089"/>
    <lineage>
        <taxon>Bacteria</taxon>
        <taxon>Pseudomonadati</taxon>
        <taxon>Thermodesulfobacteriota</taxon>
        <taxon>Desulfobacteria</taxon>
        <taxon>Desulfobacterales</taxon>
        <taxon>Desulfobacteriaceae</taxon>
        <taxon>Desulfobacterium</taxon>
        <taxon>environmental samples</taxon>
    </lineage>
</organism>
<feature type="domain" description="PIN" evidence="1">
    <location>
        <begin position="7"/>
        <end position="49"/>
    </location>
</feature>
<accession>E1YCU7</accession>
<proteinExistence type="predicted"/>
<dbReference type="InterPro" id="IPR002716">
    <property type="entry name" value="PIN_dom"/>
</dbReference>
<protein>
    <recommendedName>
        <fullName evidence="1">PIN domain-containing protein</fullName>
    </recommendedName>
</protein>
<dbReference type="Pfam" id="PF13470">
    <property type="entry name" value="PIN_3"/>
    <property type="match status" value="1"/>
</dbReference>